<protein>
    <submittedName>
        <fullName evidence="2">Uncharacterized protein</fullName>
    </submittedName>
</protein>
<evidence type="ECO:0000313" key="3">
    <source>
        <dbReference type="Proteomes" id="UP000694892"/>
    </source>
</evidence>
<gene>
    <name evidence="2" type="ORF">XELAEV_18039664mg</name>
</gene>
<dbReference type="AlphaFoldDB" id="A0A974C810"/>
<reference evidence="3" key="1">
    <citation type="journal article" date="2016" name="Nature">
        <title>Genome evolution in the allotetraploid frog Xenopus laevis.</title>
        <authorList>
            <person name="Session A.M."/>
            <person name="Uno Y."/>
            <person name="Kwon T."/>
            <person name="Chapman J.A."/>
            <person name="Toyoda A."/>
            <person name="Takahashi S."/>
            <person name="Fukui A."/>
            <person name="Hikosaka A."/>
            <person name="Suzuki A."/>
            <person name="Kondo M."/>
            <person name="van Heeringen S.J."/>
            <person name="Quigley I."/>
            <person name="Heinz S."/>
            <person name="Ogino H."/>
            <person name="Ochi H."/>
            <person name="Hellsten U."/>
            <person name="Lyons J.B."/>
            <person name="Simakov O."/>
            <person name="Putnam N."/>
            <person name="Stites J."/>
            <person name="Kuroki Y."/>
            <person name="Tanaka T."/>
            <person name="Michiue T."/>
            <person name="Watanabe M."/>
            <person name="Bogdanovic O."/>
            <person name="Lister R."/>
            <person name="Georgiou G."/>
            <person name="Paranjpe S.S."/>
            <person name="van Kruijsbergen I."/>
            <person name="Shu S."/>
            <person name="Carlson J."/>
            <person name="Kinoshita T."/>
            <person name="Ohta Y."/>
            <person name="Mawaribuchi S."/>
            <person name="Jenkins J."/>
            <person name="Grimwood J."/>
            <person name="Schmutz J."/>
            <person name="Mitros T."/>
            <person name="Mozaffari S.V."/>
            <person name="Suzuki Y."/>
            <person name="Haramoto Y."/>
            <person name="Yamamoto T.S."/>
            <person name="Takagi C."/>
            <person name="Heald R."/>
            <person name="Miller K."/>
            <person name="Haudenschild C."/>
            <person name="Kitzman J."/>
            <person name="Nakayama T."/>
            <person name="Izutsu Y."/>
            <person name="Robert J."/>
            <person name="Fortriede J."/>
            <person name="Burns K."/>
            <person name="Lotay V."/>
            <person name="Karimi K."/>
            <person name="Yasuoka Y."/>
            <person name="Dichmann D.S."/>
            <person name="Flajnik M.F."/>
            <person name="Houston D.W."/>
            <person name="Shendure J."/>
            <person name="DuPasquier L."/>
            <person name="Vize P.D."/>
            <person name="Zorn A.M."/>
            <person name="Ito M."/>
            <person name="Marcotte E.M."/>
            <person name="Wallingford J.B."/>
            <person name="Ito Y."/>
            <person name="Asashima M."/>
            <person name="Ueno N."/>
            <person name="Matsuda Y."/>
            <person name="Veenstra G.J."/>
            <person name="Fujiyama A."/>
            <person name="Harland R.M."/>
            <person name="Taira M."/>
            <person name="Rokhsar D.S."/>
        </authorList>
    </citation>
    <scope>NUCLEOTIDE SEQUENCE [LARGE SCALE GENOMIC DNA]</scope>
    <source>
        <strain evidence="3">J</strain>
    </source>
</reference>
<keyword evidence="1" id="KW-0732">Signal</keyword>
<organism evidence="2 3">
    <name type="scientific">Xenopus laevis</name>
    <name type="common">African clawed frog</name>
    <dbReference type="NCBI Taxonomy" id="8355"/>
    <lineage>
        <taxon>Eukaryota</taxon>
        <taxon>Metazoa</taxon>
        <taxon>Chordata</taxon>
        <taxon>Craniata</taxon>
        <taxon>Vertebrata</taxon>
        <taxon>Euteleostomi</taxon>
        <taxon>Amphibia</taxon>
        <taxon>Batrachia</taxon>
        <taxon>Anura</taxon>
        <taxon>Pipoidea</taxon>
        <taxon>Pipidae</taxon>
        <taxon>Xenopodinae</taxon>
        <taxon>Xenopus</taxon>
        <taxon>Xenopus</taxon>
    </lineage>
</organism>
<sequence length="70" mass="7965">MCWPLLNLNLLPFDQLAYADTIIHKHPKHPEVQCTNKSILKGQCITIHTTLLHNYQSWGTHCSVPVADCI</sequence>
<name>A0A974C810_XENLA</name>
<accession>A0A974C810</accession>
<dbReference type="EMBL" id="CM004480">
    <property type="protein sequence ID" value="OCT68365.1"/>
    <property type="molecule type" value="Genomic_DNA"/>
</dbReference>
<proteinExistence type="predicted"/>
<feature type="chain" id="PRO_5036733719" evidence="1">
    <location>
        <begin position="20"/>
        <end position="70"/>
    </location>
</feature>
<feature type="signal peptide" evidence="1">
    <location>
        <begin position="1"/>
        <end position="19"/>
    </location>
</feature>
<evidence type="ECO:0000313" key="2">
    <source>
        <dbReference type="EMBL" id="OCT68365.1"/>
    </source>
</evidence>
<evidence type="ECO:0000256" key="1">
    <source>
        <dbReference type="SAM" id="SignalP"/>
    </source>
</evidence>
<dbReference type="Proteomes" id="UP000694892">
    <property type="component" value="Chromosome 8L"/>
</dbReference>